<evidence type="ECO:0000313" key="1">
    <source>
        <dbReference type="EMBL" id="KAK8144270.1"/>
    </source>
</evidence>
<comment type="caution">
    <text evidence="1">The sequence shown here is derived from an EMBL/GenBank/DDBJ whole genome shotgun (WGS) entry which is preliminary data.</text>
</comment>
<dbReference type="Proteomes" id="UP001397290">
    <property type="component" value="Unassembled WGS sequence"/>
</dbReference>
<proteinExistence type="predicted"/>
<evidence type="ECO:0000313" key="2">
    <source>
        <dbReference type="Proteomes" id="UP001397290"/>
    </source>
</evidence>
<organism evidence="1 2">
    <name type="scientific">Beauveria asiatica</name>
    <dbReference type="NCBI Taxonomy" id="1069075"/>
    <lineage>
        <taxon>Eukaryota</taxon>
        <taxon>Fungi</taxon>
        <taxon>Dikarya</taxon>
        <taxon>Ascomycota</taxon>
        <taxon>Pezizomycotina</taxon>
        <taxon>Sordariomycetes</taxon>
        <taxon>Hypocreomycetidae</taxon>
        <taxon>Hypocreales</taxon>
        <taxon>Cordycipitaceae</taxon>
        <taxon>Beauveria</taxon>
    </lineage>
</organism>
<sequence>MILFKYFLADEAPTIERLARENAAQIPDRLSSVTRIICYIQQNSDYHGRLDDDNNNSGIFCLGVGGGAAVPVSPKEAEEDQFE</sequence>
<reference evidence="1 2" key="1">
    <citation type="submission" date="2020-02" db="EMBL/GenBank/DDBJ databases">
        <title>Comparative genomics of the hypocrealean fungal genus Beauvera.</title>
        <authorList>
            <person name="Showalter D.N."/>
            <person name="Bushley K.E."/>
            <person name="Rehner S.A."/>
        </authorList>
    </citation>
    <scope>NUCLEOTIDE SEQUENCE [LARGE SCALE GENOMIC DNA]</scope>
    <source>
        <strain evidence="1 2">ARSEF4384</strain>
    </source>
</reference>
<protein>
    <submittedName>
        <fullName evidence="1">Uncharacterized protein</fullName>
    </submittedName>
</protein>
<gene>
    <name evidence="1" type="ORF">G3M48_006063</name>
</gene>
<dbReference type="AlphaFoldDB" id="A0AAW0RQG2"/>
<keyword evidence="2" id="KW-1185">Reference proteome</keyword>
<name>A0AAW0RQG2_9HYPO</name>
<accession>A0AAW0RQG2</accession>
<dbReference type="EMBL" id="JAAHCF010000408">
    <property type="protein sequence ID" value="KAK8144270.1"/>
    <property type="molecule type" value="Genomic_DNA"/>
</dbReference>